<dbReference type="InterPro" id="IPR020904">
    <property type="entry name" value="Sc_DH/Rdtase_CS"/>
</dbReference>
<dbReference type="GO" id="GO:0016616">
    <property type="term" value="F:oxidoreductase activity, acting on the CH-OH group of donors, NAD or NADP as acceptor"/>
    <property type="evidence" value="ECO:0007669"/>
    <property type="project" value="TreeGrafter"/>
</dbReference>
<comment type="caution">
    <text evidence="3">The sequence shown here is derived from an EMBL/GenBank/DDBJ whole genome shotgun (WGS) entry which is preliminary data.</text>
</comment>
<dbReference type="PRINTS" id="PR00080">
    <property type="entry name" value="SDRFAMILY"/>
</dbReference>
<dbReference type="InterPro" id="IPR002347">
    <property type="entry name" value="SDR_fam"/>
</dbReference>
<evidence type="ECO:0000256" key="2">
    <source>
        <dbReference type="ARBA" id="ARBA00023002"/>
    </source>
</evidence>
<dbReference type="FunFam" id="3.40.50.720:FF:000084">
    <property type="entry name" value="Short-chain dehydrogenase reductase"/>
    <property type="match status" value="1"/>
</dbReference>
<dbReference type="PANTHER" id="PTHR42760">
    <property type="entry name" value="SHORT-CHAIN DEHYDROGENASES/REDUCTASES FAMILY MEMBER"/>
    <property type="match status" value="1"/>
</dbReference>
<evidence type="ECO:0000313" key="3">
    <source>
        <dbReference type="EMBL" id="RXH40407.1"/>
    </source>
</evidence>
<dbReference type="Pfam" id="PF13561">
    <property type="entry name" value="adh_short_C2"/>
    <property type="match status" value="1"/>
</dbReference>
<dbReference type="InterPro" id="IPR036291">
    <property type="entry name" value="NAD(P)-bd_dom_sf"/>
</dbReference>
<name>A0A4Q0SLI3_9BRAD</name>
<accession>A0A4Q0SLI3</accession>
<dbReference type="RefSeq" id="WP_164939351.1">
    <property type="nucleotide sequence ID" value="NZ_LBJM01000041.1"/>
</dbReference>
<comment type="similarity">
    <text evidence="1">Belongs to the short-chain dehydrogenases/reductases (SDR) family.</text>
</comment>
<keyword evidence="2" id="KW-0560">Oxidoreductase</keyword>
<dbReference type="AlphaFoldDB" id="A0A4Q0SLI3"/>
<dbReference type="PROSITE" id="PS00061">
    <property type="entry name" value="ADH_SHORT"/>
    <property type="match status" value="1"/>
</dbReference>
<proteinExistence type="inferred from homology"/>
<evidence type="ECO:0000313" key="4">
    <source>
        <dbReference type="Proteomes" id="UP000290565"/>
    </source>
</evidence>
<organism evidence="3 4">
    <name type="scientific">Bradyrhizobium zhanjiangense</name>
    <dbReference type="NCBI Taxonomy" id="1325107"/>
    <lineage>
        <taxon>Bacteria</taxon>
        <taxon>Pseudomonadati</taxon>
        <taxon>Pseudomonadota</taxon>
        <taxon>Alphaproteobacteria</taxon>
        <taxon>Hyphomicrobiales</taxon>
        <taxon>Nitrobacteraceae</taxon>
        <taxon>Bradyrhizobium</taxon>
    </lineage>
</organism>
<dbReference type="Gene3D" id="3.40.50.720">
    <property type="entry name" value="NAD(P)-binding Rossmann-like Domain"/>
    <property type="match status" value="1"/>
</dbReference>
<sequence>MSELFNLTGKTILITGSTHSLGSAMADACAAAGATVVVHGRNEDSAAMRAETLIKAGFKASHVAFDISDLTAVAAAIPTIVKRHGSIWGLINNAGMTLNNHLFQDNVEAYEKILRAHLITPFLLTQAAATEMKKNPGTDKGRILNIASTLISSPRVGFSNYASAKMAVVGFTRAVGADLGADGIRVNCIAPGPFTTENNRKTLNDPVLKSRFENRIPAARWGEPEELGGPAVFFMSPASSYVNSQTLFVDGGLTHFLQHWKT</sequence>
<dbReference type="PRINTS" id="PR00081">
    <property type="entry name" value="GDHRDH"/>
</dbReference>
<dbReference type="EMBL" id="LBJM01000041">
    <property type="protein sequence ID" value="RXH40407.1"/>
    <property type="molecule type" value="Genomic_DNA"/>
</dbReference>
<evidence type="ECO:0000256" key="1">
    <source>
        <dbReference type="ARBA" id="ARBA00006484"/>
    </source>
</evidence>
<dbReference type="PANTHER" id="PTHR42760:SF5">
    <property type="entry name" value="2-DEHYDRO-3-DEOXY-D-GLUCONATE 5-DEHYDROGENASE"/>
    <property type="match status" value="1"/>
</dbReference>
<gene>
    <name evidence="3" type="ORF">XH94_13290</name>
</gene>
<evidence type="ECO:0008006" key="5">
    <source>
        <dbReference type="Google" id="ProtNLM"/>
    </source>
</evidence>
<protein>
    <recommendedName>
        <fullName evidence="5">SDR family oxidoreductase</fullName>
    </recommendedName>
</protein>
<dbReference type="Proteomes" id="UP000290565">
    <property type="component" value="Unassembled WGS sequence"/>
</dbReference>
<dbReference type="SUPFAM" id="SSF51735">
    <property type="entry name" value="NAD(P)-binding Rossmann-fold domains"/>
    <property type="match status" value="1"/>
</dbReference>
<reference evidence="3 4" key="1">
    <citation type="submission" date="2015-04" db="EMBL/GenBank/DDBJ databases">
        <title>Comparative genomics of rhizobia nodulating Arachis hypogaea in China.</title>
        <authorList>
            <person name="Li Y."/>
        </authorList>
    </citation>
    <scope>NUCLEOTIDE SEQUENCE [LARGE SCALE GENOMIC DNA]</scope>
    <source>
        <strain evidence="3 4">CCBAU 51787</strain>
    </source>
</reference>